<protein>
    <submittedName>
        <fullName evidence="2">Uncharacterized protein</fullName>
    </submittedName>
</protein>
<evidence type="ECO:0000256" key="1">
    <source>
        <dbReference type="SAM" id="MobiDB-lite"/>
    </source>
</evidence>
<feature type="compositionally biased region" description="Basic and acidic residues" evidence="1">
    <location>
        <begin position="250"/>
        <end position="259"/>
    </location>
</feature>
<feature type="region of interest" description="Disordered" evidence="1">
    <location>
        <begin position="1"/>
        <end position="177"/>
    </location>
</feature>
<feature type="compositionally biased region" description="Polar residues" evidence="1">
    <location>
        <begin position="409"/>
        <end position="420"/>
    </location>
</feature>
<gene>
    <name evidence="2" type="ORF">NKR23_g7765</name>
</gene>
<accession>A0AA38VMJ2</accession>
<feature type="compositionally biased region" description="Basic and acidic residues" evidence="1">
    <location>
        <begin position="560"/>
        <end position="592"/>
    </location>
</feature>
<feature type="compositionally biased region" description="Polar residues" evidence="1">
    <location>
        <begin position="116"/>
        <end position="146"/>
    </location>
</feature>
<feature type="compositionally biased region" description="Basic and acidic residues" evidence="1">
    <location>
        <begin position="460"/>
        <end position="475"/>
    </location>
</feature>
<dbReference type="AlphaFoldDB" id="A0AA38VMJ2"/>
<keyword evidence="3" id="KW-1185">Reference proteome</keyword>
<organism evidence="2 3">
    <name type="scientific">Pleurostoma richardsiae</name>
    <dbReference type="NCBI Taxonomy" id="41990"/>
    <lineage>
        <taxon>Eukaryota</taxon>
        <taxon>Fungi</taxon>
        <taxon>Dikarya</taxon>
        <taxon>Ascomycota</taxon>
        <taxon>Pezizomycotina</taxon>
        <taxon>Sordariomycetes</taxon>
        <taxon>Sordariomycetidae</taxon>
        <taxon>Calosphaeriales</taxon>
        <taxon>Pleurostomataceae</taxon>
        <taxon>Pleurostoma</taxon>
    </lineage>
</organism>
<comment type="caution">
    <text evidence="2">The sequence shown here is derived from an EMBL/GenBank/DDBJ whole genome shotgun (WGS) entry which is preliminary data.</text>
</comment>
<evidence type="ECO:0000313" key="2">
    <source>
        <dbReference type="EMBL" id="KAJ9141793.1"/>
    </source>
</evidence>
<feature type="compositionally biased region" description="Acidic residues" evidence="1">
    <location>
        <begin position="168"/>
        <end position="177"/>
    </location>
</feature>
<feature type="region of interest" description="Disordered" evidence="1">
    <location>
        <begin position="192"/>
        <end position="329"/>
    </location>
</feature>
<dbReference type="Proteomes" id="UP001174694">
    <property type="component" value="Unassembled WGS sequence"/>
</dbReference>
<feature type="compositionally biased region" description="Low complexity" evidence="1">
    <location>
        <begin position="103"/>
        <end position="115"/>
    </location>
</feature>
<reference evidence="2" key="1">
    <citation type="submission" date="2022-07" db="EMBL/GenBank/DDBJ databases">
        <title>Fungi with potential for degradation of polypropylene.</title>
        <authorList>
            <person name="Gostincar C."/>
        </authorList>
    </citation>
    <scope>NUCLEOTIDE SEQUENCE</scope>
    <source>
        <strain evidence="2">EXF-13308</strain>
    </source>
</reference>
<feature type="compositionally biased region" description="Low complexity" evidence="1">
    <location>
        <begin position="275"/>
        <end position="285"/>
    </location>
</feature>
<feature type="compositionally biased region" description="Polar residues" evidence="1">
    <location>
        <begin position="234"/>
        <end position="248"/>
    </location>
</feature>
<feature type="region of interest" description="Disordered" evidence="1">
    <location>
        <begin position="342"/>
        <end position="592"/>
    </location>
</feature>
<feature type="compositionally biased region" description="Polar residues" evidence="1">
    <location>
        <begin position="286"/>
        <end position="301"/>
    </location>
</feature>
<name>A0AA38VMJ2_9PEZI</name>
<proteinExistence type="predicted"/>
<feature type="compositionally biased region" description="Polar residues" evidence="1">
    <location>
        <begin position="208"/>
        <end position="217"/>
    </location>
</feature>
<feature type="compositionally biased region" description="Basic and acidic residues" evidence="1">
    <location>
        <begin position="362"/>
        <end position="385"/>
    </location>
</feature>
<dbReference type="EMBL" id="JANBVO010000025">
    <property type="protein sequence ID" value="KAJ9141793.1"/>
    <property type="molecule type" value="Genomic_DNA"/>
</dbReference>
<feature type="compositionally biased region" description="Polar residues" evidence="1">
    <location>
        <begin position="1"/>
        <end position="29"/>
    </location>
</feature>
<feature type="compositionally biased region" description="Low complexity" evidence="1">
    <location>
        <begin position="504"/>
        <end position="532"/>
    </location>
</feature>
<sequence length="592" mass="61834">MASPNNNLNVNTPQPQQRGTPSPAPSSARTIDRSVARGATAFFSSRLGTPKKKRNSSPREATPAGSSVKDIVNWLETTTATAPSPCPPSERRHASGSLAVSIPTAAPSARTRASTQSGTPGNQTGSTKSAGNNTAHNRQSELSSSPFPAAAGPTSNTFSPGPRTDHGTDEEEFEDEYSLTLLHHRSYLNNRPLARCLDPPSPPAEARTPSTSVSISRPGTAVATTTVASRTSHHQQQQRDFVSSSPSAQKLDRLMRDLSRSFPAPAGEGEGEGEGVAAAAAATAGDTNTESPAPTDPSLSPSPLKVKKQRDAAQGTTTTSEVRTKKDADDYWGAVRSYLRISDEELDGDPDAVIPPFPFPLKKKDADNNNDDGRGAVAEKEEAQEHTTPPRPSGGVPALFGRSRGVARTPSSGSLASSCYSDGAVTPPSPSPAPVRVAAQDNASSVARIPLQLTDGATQGDRDNQQGHGESRGESCEDSQQSRGDGDARLPSHATVKSHSTWYSSSSGSGAAASSRSGSDNSAGSGSKGAAAETDEIGRLPFGELGGQHREETIEEGEESENKDSTERTSHFGDIKADIDRLLDSSSPRETK</sequence>
<evidence type="ECO:0000313" key="3">
    <source>
        <dbReference type="Proteomes" id="UP001174694"/>
    </source>
</evidence>